<dbReference type="EMBL" id="JAUUTY010000004">
    <property type="protein sequence ID" value="KAK1647420.1"/>
    <property type="molecule type" value="Genomic_DNA"/>
</dbReference>
<feature type="compositionally biased region" description="Polar residues" evidence="1">
    <location>
        <begin position="35"/>
        <end position="49"/>
    </location>
</feature>
<protein>
    <submittedName>
        <fullName evidence="2">Uncharacterized protein</fullName>
    </submittedName>
</protein>
<accession>A0AAD8W9T0</accession>
<dbReference type="AlphaFoldDB" id="A0AAD8W9T0"/>
<proteinExistence type="predicted"/>
<keyword evidence="3" id="KW-1185">Reference proteome</keyword>
<feature type="compositionally biased region" description="Basic residues" evidence="1">
    <location>
        <begin position="10"/>
        <end position="25"/>
    </location>
</feature>
<name>A0AAD8W9T0_LOLMU</name>
<evidence type="ECO:0000313" key="2">
    <source>
        <dbReference type="EMBL" id="KAK1647420.1"/>
    </source>
</evidence>
<gene>
    <name evidence="2" type="ORF">QYE76_065225</name>
</gene>
<feature type="compositionally biased region" description="Low complexity" evidence="1">
    <location>
        <begin position="64"/>
        <end position="79"/>
    </location>
</feature>
<dbReference type="Proteomes" id="UP001231189">
    <property type="component" value="Unassembled WGS sequence"/>
</dbReference>
<reference evidence="2" key="1">
    <citation type="submission" date="2023-07" db="EMBL/GenBank/DDBJ databases">
        <title>A chromosome-level genome assembly of Lolium multiflorum.</title>
        <authorList>
            <person name="Chen Y."/>
            <person name="Copetti D."/>
            <person name="Kolliker R."/>
            <person name="Studer B."/>
        </authorList>
    </citation>
    <scope>NUCLEOTIDE SEQUENCE</scope>
    <source>
        <strain evidence="2">02402/16</strain>
        <tissue evidence="2">Leaf</tissue>
    </source>
</reference>
<evidence type="ECO:0000256" key="1">
    <source>
        <dbReference type="SAM" id="MobiDB-lite"/>
    </source>
</evidence>
<evidence type="ECO:0000313" key="3">
    <source>
        <dbReference type="Proteomes" id="UP001231189"/>
    </source>
</evidence>
<feature type="region of interest" description="Disordered" evidence="1">
    <location>
        <begin position="99"/>
        <end position="140"/>
    </location>
</feature>
<organism evidence="2 3">
    <name type="scientific">Lolium multiflorum</name>
    <name type="common">Italian ryegrass</name>
    <name type="synonym">Lolium perenne subsp. multiflorum</name>
    <dbReference type="NCBI Taxonomy" id="4521"/>
    <lineage>
        <taxon>Eukaryota</taxon>
        <taxon>Viridiplantae</taxon>
        <taxon>Streptophyta</taxon>
        <taxon>Embryophyta</taxon>
        <taxon>Tracheophyta</taxon>
        <taxon>Spermatophyta</taxon>
        <taxon>Magnoliopsida</taxon>
        <taxon>Liliopsida</taxon>
        <taxon>Poales</taxon>
        <taxon>Poaceae</taxon>
        <taxon>BOP clade</taxon>
        <taxon>Pooideae</taxon>
        <taxon>Poodae</taxon>
        <taxon>Poeae</taxon>
        <taxon>Poeae Chloroplast Group 2 (Poeae type)</taxon>
        <taxon>Loliodinae</taxon>
        <taxon>Loliinae</taxon>
        <taxon>Lolium</taxon>
    </lineage>
</organism>
<comment type="caution">
    <text evidence="2">The sequence shown here is derived from an EMBL/GenBank/DDBJ whole genome shotgun (WGS) entry which is preliminary data.</text>
</comment>
<sequence>MVRSGQEAHRRYRSNSSVHHHRHLRTATTTARTAPQRTQSSAQGATARSHSPDEPASAQIWPVRAGRGRTATRGARASAPQLPFFTAPLPRQLDGHCRRASSAASAFAHGRPTTPLRSQTHRRSVPQHPPPLTAGRGGGGQWERWWGRWFG</sequence>
<feature type="region of interest" description="Disordered" evidence="1">
    <location>
        <begin position="1"/>
        <end position="87"/>
    </location>
</feature>